<sequence length="203" mass="25010">MKENSFEIKDYRFEVLFGVICLGYQELDFQEDFFVNKSTRDILDVTIKNELFNLSTFSSHLDKFLQLNEHRDDLKYVKSRIEDDQLPYYIFEHPFTYKNLVVDDFINLSKEDYIHKRWRRVFTDEMWYTPKECLAEFIKEFENLFLSKLETKEYWNISQQAIKDQKDKYDYVAFEIGEYFEYEYYLNIDRENKKLKILYVSAD</sequence>
<dbReference type="RefSeq" id="WP_109623327.1">
    <property type="nucleotide sequence ID" value="NZ_QGDO01000024.1"/>
</dbReference>
<gene>
    <name evidence="1" type="ORF">BC781_1243</name>
</gene>
<dbReference type="AlphaFoldDB" id="A0A315YST1"/>
<protein>
    <submittedName>
        <fullName evidence="1">Uncharacterized protein</fullName>
    </submittedName>
</protein>
<name>A0A315YST1_SEDFL</name>
<dbReference type="Proteomes" id="UP000245535">
    <property type="component" value="Unassembled WGS sequence"/>
</dbReference>
<evidence type="ECO:0000313" key="1">
    <source>
        <dbReference type="EMBL" id="PWJ31533.1"/>
    </source>
</evidence>
<organism evidence="1 2">
    <name type="scientific">Sediminitomix flava</name>
    <dbReference type="NCBI Taxonomy" id="379075"/>
    <lineage>
        <taxon>Bacteria</taxon>
        <taxon>Pseudomonadati</taxon>
        <taxon>Bacteroidota</taxon>
        <taxon>Cytophagia</taxon>
        <taxon>Cytophagales</taxon>
        <taxon>Flammeovirgaceae</taxon>
        <taxon>Sediminitomix</taxon>
    </lineage>
</organism>
<proteinExistence type="predicted"/>
<dbReference type="EMBL" id="QGDO01000024">
    <property type="protein sequence ID" value="PWJ31533.1"/>
    <property type="molecule type" value="Genomic_DNA"/>
</dbReference>
<keyword evidence="2" id="KW-1185">Reference proteome</keyword>
<evidence type="ECO:0000313" key="2">
    <source>
        <dbReference type="Proteomes" id="UP000245535"/>
    </source>
</evidence>
<comment type="caution">
    <text evidence="1">The sequence shown here is derived from an EMBL/GenBank/DDBJ whole genome shotgun (WGS) entry which is preliminary data.</text>
</comment>
<reference evidence="1 2" key="1">
    <citation type="submission" date="2018-03" db="EMBL/GenBank/DDBJ databases">
        <title>Genomic Encyclopedia of Archaeal and Bacterial Type Strains, Phase II (KMG-II): from individual species to whole genera.</title>
        <authorList>
            <person name="Goeker M."/>
        </authorList>
    </citation>
    <scope>NUCLEOTIDE SEQUENCE [LARGE SCALE GENOMIC DNA]</scope>
    <source>
        <strain evidence="1 2">DSM 28229</strain>
    </source>
</reference>
<accession>A0A315YST1</accession>